<dbReference type="SUPFAM" id="SSF49785">
    <property type="entry name" value="Galactose-binding domain-like"/>
    <property type="match status" value="2"/>
</dbReference>
<dbReference type="InterPro" id="IPR035398">
    <property type="entry name" value="Bac_rhamnosid_C"/>
</dbReference>
<dbReference type="InterPro" id="IPR008902">
    <property type="entry name" value="Rhamnosid_concanavalin"/>
</dbReference>
<dbReference type="InterPro" id="IPR006311">
    <property type="entry name" value="TAT_signal"/>
</dbReference>
<dbReference type="SUPFAM" id="SSF48208">
    <property type="entry name" value="Six-hairpin glycosidases"/>
    <property type="match status" value="1"/>
</dbReference>
<comment type="catalytic activity">
    <reaction evidence="1">
        <text>Hydrolysis of terminal non-reducing alpha-L-rhamnose residues in alpha-L-rhamnosides.</text>
        <dbReference type="EC" id="3.2.1.40"/>
    </reaction>
</comment>
<keyword evidence="6" id="KW-1185">Reference proteome</keyword>
<dbReference type="InterPro" id="IPR018905">
    <property type="entry name" value="A-galactase_NEW3"/>
</dbReference>
<dbReference type="InterPro" id="IPR035396">
    <property type="entry name" value="Bac_rhamnosid6H"/>
</dbReference>
<dbReference type="InterPro" id="IPR008979">
    <property type="entry name" value="Galactose-bd-like_sf"/>
</dbReference>
<reference evidence="5 6" key="1">
    <citation type="submission" date="2016-10" db="EMBL/GenBank/DDBJ databases">
        <authorList>
            <person name="de Groot N.N."/>
        </authorList>
    </citation>
    <scope>NUCLEOTIDE SEQUENCE [LARGE SCALE GENOMIC DNA]</scope>
    <source>
        <strain evidence="5 6">CGMCC 4.3510</strain>
    </source>
</reference>
<dbReference type="InterPro" id="IPR012341">
    <property type="entry name" value="6hp_glycosidase-like_sf"/>
</dbReference>
<evidence type="ECO:0000313" key="6">
    <source>
        <dbReference type="Proteomes" id="UP000199323"/>
    </source>
</evidence>
<dbReference type="Pfam" id="PF00754">
    <property type="entry name" value="F5_F8_type_C"/>
    <property type="match status" value="2"/>
</dbReference>
<evidence type="ECO:0000256" key="1">
    <source>
        <dbReference type="ARBA" id="ARBA00001445"/>
    </source>
</evidence>
<protein>
    <recommendedName>
        <fullName evidence="2">alpha-L-rhamnosidase</fullName>
        <ecNumber evidence="2">3.2.1.40</ecNumber>
    </recommendedName>
</protein>
<organism evidence="5 6">
    <name type="scientific">Actinacidiphila alni</name>
    <dbReference type="NCBI Taxonomy" id="380248"/>
    <lineage>
        <taxon>Bacteria</taxon>
        <taxon>Bacillati</taxon>
        <taxon>Actinomycetota</taxon>
        <taxon>Actinomycetes</taxon>
        <taxon>Kitasatosporales</taxon>
        <taxon>Streptomycetaceae</taxon>
        <taxon>Actinacidiphila</taxon>
    </lineage>
</organism>
<evidence type="ECO:0000313" key="5">
    <source>
        <dbReference type="EMBL" id="SFE08108.1"/>
    </source>
</evidence>
<dbReference type="OrthoDB" id="9761045at2"/>
<dbReference type="InterPro" id="IPR013737">
    <property type="entry name" value="Bac_rhamnosid_N"/>
</dbReference>
<dbReference type="InterPro" id="IPR008928">
    <property type="entry name" value="6-hairpin_glycosidase_sf"/>
</dbReference>
<evidence type="ECO:0000259" key="4">
    <source>
        <dbReference type="PROSITE" id="PS50022"/>
    </source>
</evidence>
<evidence type="ECO:0000256" key="3">
    <source>
        <dbReference type="ARBA" id="ARBA00022801"/>
    </source>
</evidence>
<name>A0A1I1XNC5_9ACTN</name>
<dbReference type="EMBL" id="FONG01000001">
    <property type="protein sequence ID" value="SFE08108.1"/>
    <property type="molecule type" value="Genomic_DNA"/>
</dbReference>
<dbReference type="Gene3D" id="2.60.120.260">
    <property type="entry name" value="Galactose-binding domain-like"/>
    <property type="match status" value="4"/>
</dbReference>
<feature type="domain" description="F5/8 type C" evidence="4">
    <location>
        <begin position="328"/>
        <end position="491"/>
    </location>
</feature>
<dbReference type="InterPro" id="IPR000421">
    <property type="entry name" value="FA58C"/>
</dbReference>
<evidence type="ECO:0000256" key="2">
    <source>
        <dbReference type="ARBA" id="ARBA00012652"/>
    </source>
</evidence>
<dbReference type="Pfam" id="PF25788">
    <property type="entry name" value="Ig_Rha78A_N"/>
    <property type="match status" value="1"/>
</dbReference>
<dbReference type="PANTHER" id="PTHR33307:SF6">
    <property type="entry name" value="ALPHA-RHAMNOSIDASE (EUROFUNG)-RELATED"/>
    <property type="match status" value="1"/>
</dbReference>
<dbReference type="PANTHER" id="PTHR33307">
    <property type="entry name" value="ALPHA-RHAMNOSIDASE (EUROFUNG)"/>
    <property type="match status" value="1"/>
</dbReference>
<proteinExistence type="predicted"/>
<dbReference type="EC" id="3.2.1.40" evidence="2"/>
<dbReference type="PROSITE" id="PS50022">
    <property type="entry name" value="FA58C_3"/>
    <property type="match status" value="1"/>
</dbReference>
<dbReference type="InterPro" id="IPR013783">
    <property type="entry name" value="Ig-like_fold"/>
</dbReference>
<dbReference type="Gene3D" id="2.60.420.10">
    <property type="entry name" value="Maltose phosphorylase, domain 3"/>
    <property type="match status" value="1"/>
</dbReference>
<dbReference type="GO" id="GO:0005975">
    <property type="term" value="P:carbohydrate metabolic process"/>
    <property type="evidence" value="ECO:0007669"/>
    <property type="project" value="InterPro"/>
</dbReference>
<dbReference type="Pfam" id="PF17389">
    <property type="entry name" value="Bac_rhamnosid6H"/>
    <property type="match status" value="1"/>
</dbReference>
<dbReference type="RefSeq" id="WP_143120501.1">
    <property type="nucleotide sequence ID" value="NZ_FONG01000001.1"/>
</dbReference>
<dbReference type="Proteomes" id="UP000199323">
    <property type="component" value="Unassembled WGS sequence"/>
</dbReference>
<dbReference type="GO" id="GO:0030596">
    <property type="term" value="F:alpha-L-rhamnosidase activity"/>
    <property type="evidence" value="ECO:0007669"/>
    <property type="project" value="UniProtKB-EC"/>
</dbReference>
<keyword evidence="3" id="KW-0378">Hydrolase</keyword>
<gene>
    <name evidence="5" type="ORF">SAMN05216251_101438</name>
</gene>
<accession>A0A1I1XNC5</accession>
<dbReference type="PROSITE" id="PS51318">
    <property type="entry name" value="TAT"/>
    <property type="match status" value="1"/>
</dbReference>
<dbReference type="Pfam" id="PF08531">
    <property type="entry name" value="Bac_rhamnosid_N"/>
    <property type="match status" value="1"/>
</dbReference>
<dbReference type="InterPro" id="IPR016007">
    <property type="entry name" value="Alpha_rhamnosid"/>
</dbReference>
<dbReference type="Pfam" id="PF05592">
    <property type="entry name" value="Bac_rhamnosid"/>
    <property type="match status" value="1"/>
</dbReference>
<dbReference type="Pfam" id="PF17390">
    <property type="entry name" value="Bac_rhamnosid_C"/>
    <property type="match status" value="1"/>
</dbReference>
<sequence>MRRPTRAPRKGVGPGRRTALFAVTVAVGALMPAVGAAVPAQASAPRSHALAPTSLQVDGHPSDVLVDSQRPTLSWVVNDSGRSEAQTAYQVVVEAAAAGRGGHAHRVWDSGRVRSAESVNRSYGGPALASDTTYTWRVRTWDRAGDRSNWSAPAHFDTALFDPADWDASWLRVADGALVRGDIDLPKQVTRARLYFGAQGIVEPHVNGRVVEPDQVLNSTVTDYTKRVLYRGFDVTKDLVRGRNAVAFMAGKGQFSGQPTFVAQLDVTYADGTSAAFGTGQDWRTTAGPVTGDDFYLGETYDAREAVTGWDTARFDDSGWKPVIAVAAASHPQSLAQGKPVTTLDTTSCCGWSPAALTDGVDGSTDASQGYHSAIAQSADSTKWAQVDLGSDQPISSVRLFPARPTNDTAGDLPGAGFPVRYRVQASDDPDFATATTIVDRTDADQPNPGTQVVSIPASVTARYLRVTATKLYCNGSGCSFRLAELGVYGAHPATVYGGITRLQADTTPPTRITRTLKPVKVTRPVAGSQVYDFGTNIVGWATIRASAPAGTEVDIKKGEILAPDGQVTTANISFGSGDPVRQTEHYTFAGHGTETYAPHFNYSGFRYAQLTGVPDGTTLTITAQEVHSDVATTGRFDTSDDLLNSIQDAVVQTQLNDLQSIPLDCPTREKHGWLGDAGDTDVEAMSNFDMQALYSQWTQTIRTSAHADGSLPSVAPTQGSNDWFTDPAWGSAYPQIVWDSYTQYGDPGLVRANYAQVKSWVDYLGTISDSDHVVTRAPGSWGDDWVASVSTPHVFFQTGYYYLDATLLAKMAAVVGDTADAAHYTDLARQIGAGFTKRFFNADTGVYSTGTQLAYAMPLVLGLVPDGHRQQTVDRLVQDIAKHDNHVTTGFVGTSFVYQALGMAGRNDVALAVAERTDFPSFGYMVTNGPGTIWEKWPNSSAADGTSSKDHIGLAGSIGQWYYQQLGGIQPDTSPAGAAYRTFTLAPSVVGDLTHASARQETVRGTVVSSWQRKGSTLTYHAVVPVGSTATVKVPLPGGKGSTVTEGGRTIFAGGRRGQSDPGLSVGTADDSALTLTAGSGDYTFTVRAPRTPFTQLSVSAGAPAPALAGGSDGTTIGAVIEGRSTASGATATVGADVPAGWTVAAAPTGVPLTPAATATLANVKVTPPSGTKSGTYPVTVTVKAPGGTTAKATVDVLVLGSWPQGTKATASSEHAPNVVDGATRTYTASNAVDGDLTTFWNDDTDSAYPDTLTVTAPDPVALNGVGFASHSDGVPTDFTVQTWDGGQWVTRADIKGNTDQYRWIPFAGPVTTTQVRVVVTAAQNSFSRIVELTP</sequence>
<dbReference type="STRING" id="380248.SAMN05216251_101438"/>
<dbReference type="Gene3D" id="1.50.10.10">
    <property type="match status" value="1"/>
</dbReference>
<dbReference type="Pfam" id="PF10633">
    <property type="entry name" value="NPCBM_assoc"/>
    <property type="match status" value="1"/>
</dbReference>
<dbReference type="Gene3D" id="2.60.40.10">
    <property type="entry name" value="Immunoglobulins"/>
    <property type="match status" value="1"/>
</dbReference>